<comment type="caution">
    <text evidence="2">The sequence shown here is derived from an EMBL/GenBank/DDBJ whole genome shotgun (WGS) entry which is preliminary data.</text>
</comment>
<evidence type="ECO:0000313" key="3">
    <source>
        <dbReference type="Proteomes" id="UP000004491"/>
    </source>
</evidence>
<reference evidence="2" key="1">
    <citation type="journal article" date="2011" name="ISME J.">
        <title>The endosymbionts of the deep-sea tubeworms Riftia pachyptila and Tevnia jerichonana share an identical physiology as revealed by proteogenomic analyses.</title>
        <authorList>
            <person name="Gardebrecht A."/>
            <person name="Markert S."/>
            <person name="Felbeck H."/>
            <person name="Thuermer A."/>
            <person name="Albrecht D."/>
            <person name="Wollherr A."/>
            <person name="Kabisch J."/>
            <person name="Lehmann R."/>
            <person name="Daniel R."/>
            <person name="Liesegang H."/>
            <person name="Hecker M."/>
            <person name="Sievert S.M."/>
            <person name="Schweder T."/>
        </authorList>
    </citation>
    <scope>NUCLEOTIDE SEQUENCE [LARGE SCALE GENOMIC DNA]</scope>
</reference>
<protein>
    <submittedName>
        <fullName evidence="2">Multi-sensor signal transduction histidine kinase</fullName>
    </submittedName>
</protein>
<keyword evidence="2" id="KW-0808">Transferase</keyword>
<keyword evidence="2" id="KW-0418">Kinase</keyword>
<dbReference type="AlphaFoldDB" id="G2DF80"/>
<sequence>MVSLHLMSSAVQNSAELSRYFVPLLLVNLSGLVVLVGLIAFNTVRLIRQYLRHRAGARLTLRMVLMFVVISLAPVGVVYYYSFSFLQGGIRCLVRCADR</sequence>
<feature type="transmembrane region" description="Helical" evidence="1">
    <location>
        <begin position="20"/>
        <end position="47"/>
    </location>
</feature>
<keyword evidence="1" id="KW-0472">Membrane</keyword>
<keyword evidence="1" id="KW-0812">Transmembrane</keyword>
<feature type="transmembrane region" description="Helical" evidence="1">
    <location>
        <begin position="59"/>
        <end position="81"/>
    </location>
</feature>
<organism evidence="2 3">
    <name type="scientific">endosymbiont of Riftia pachyptila</name>
    <name type="common">vent Ph05</name>
    <dbReference type="NCBI Taxonomy" id="1048808"/>
    <lineage>
        <taxon>Bacteria</taxon>
        <taxon>Pseudomonadati</taxon>
        <taxon>Pseudomonadota</taxon>
        <taxon>Gammaproteobacteria</taxon>
        <taxon>sulfur-oxidizing symbionts</taxon>
    </lineage>
</organism>
<dbReference type="EMBL" id="AFOC01000066">
    <property type="protein sequence ID" value="EGV50731.1"/>
    <property type="molecule type" value="Genomic_DNA"/>
</dbReference>
<evidence type="ECO:0000256" key="1">
    <source>
        <dbReference type="SAM" id="Phobius"/>
    </source>
</evidence>
<name>G2DF80_9GAMM</name>
<dbReference type="Proteomes" id="UP000004491">
    <property type="component" value="Unassembled WGS sequence"/>
</dbReference>
<dbReference type="GO" id="GO:0016301">
    <property type="term" value="F:kinase activity"/>
    <property type="evidence" value="ECO:0007669"/>
    <property type="project" value="UniProtKB-KW"/>
</dbReference>
<accession>G2DF80</accession>
<proteinExistence type="predicted"/>
<gene>
    <name evidence="2" type="ORF">Rifp1Sym_cm00130</name>
</gene>
<keyword evidence="1" id="KW-1133">Transmembrane helix</keyword>
<keyword evidence="3" id="KW-1185">Reference proteome</keyword>
<evidence type="ECO:0000313" key="2">
    <source>
        <dbReference type="EMBL" id="EGV50731.1"/>
    </source>
</evidence>